<comment type="caution">
    <text evidence="3">The sequence shown here is derived from an EMBL/GenBank/DDBJ whole genome shotgun (WGS) entry which is preliminary data.</text>
</comment>
<sequence length="138" mass="16754">MYMCVYMYILYIYYLFIYLLFDKRNRSRSQSPRNQDKSETKTHYSSNRPLRYKDNDSRRYHEQTRGERDKSKEGKSYHYTMRKNSEQRTSNIQGFGSSVDLFQNSPQWFQDNCTMWFEVVCYPCDGGGGYKNKNENKK</sequence>
<evidence type="ECO:0000313" key="4">
    <source>
        <dbReference type="Proteomes" id="UP000023152"/>
    </source>
</evidence>
<evidence type="ECO:0000313" key="3">
    <source>
        <dbReference type="EMBL" id="ETO14109.1"/>
    </source>
</evidence>
<dbReference type="AlphaFoldDB" id="X6MJR7"/>
<accession>X6MJR7</accession>
<protein>
    <submittedName>
        <fullName evidence="3">Uncharacterized protein</fullName>
    </submittedName>
</protein>
<reference evidence="3 4" key="1">
    <citation type="journal article" date="2013" name="Curr. Biol.">
        <title>The Genome of the Foraminiferan Reticulomyxa filosa.</title>
        <authorList>
            <person name="Glockner G."/>
            <person name="Hulsmann N."/>
            <person name="Schleicher M."/>
            <person name="Noegel A.A."/>
            <person name="Eichinger L."/>
            <person name="Gallinger C."/>
            <person name="Pawlowski J."/>
            <person name="Sierra R."/>
            <person name="Euteneuer U."/>
            <person name="Pillet L."/>
            <person name="Moustafa A."/>
            <person name="Platzer M."/>
            <person name="Groth M."/>
            <person name="Szafranski K."/>
            <person name="Schliwa M."/>
        </authorList>
    </citation>
    <scope>NUCLEOTIDE SEQUENCE [LARGE SCALE GENOMIC DNA]</scope>
</reference>
<keyword evidence="2" id="KW-0472">Membrane</keyword>
<feature type="transmembrane region" description="Helical" evidence="2">
    <location>
        <begin position="6"/>
        <end position="21"/>
    </location>
</feature>
<feature type="compositionally biased region" description="Basic and acidic residues" evidence="1">
    <location>
        <begin position="51"/>
        <end position="76"/>
    </location>
</feature>
<evidence type="ECO:0000256" key="1">
    <source>
        <dbReference type="SAM" id="MobiDB-lite"/>
    </source>
</evidence>
<name>X6MJR7_RETFI</name>
<feature type="region of interest" description="Disordered" evidence="1">
    <location>
        <begin position="28"/>
        <end position="92"/>
    </location>
</feature>
<proteinExistence type="predicted"/>
<keyword evidence="4" id="KW-1185">Reference proteome</keyword>
<dbReference type="Proteomes" id="UP000023152">
    <property type="component" value="Unassembled WGS sequence"/>
</dbReference>
<keyword evidence="2" id="KW-1133">Transmembrane helix</keyword>
<organism evidence="3 4">
    <name type="scientific">Reticulomyxa filosa</name>
    <dbReference type="NCBI Taxonomy" id="46433"/>
    <lineage>
        <taxon>Eukaryota</taxon>
        <taxon>Sar</taxon>
        <taxon>Rhizaria</taxon>
        <taxon>Retaria</taxon>
        <taxon>Foraminifera</taxon>
        <taxon>Monothalamids</taxon>
        <taxon>Reticulomyxidae</taxon>
        <taxon>Reticulomyxa</taxon>
    </lineage>
</organism>
<evidence type="ECO:0000256" key="2">
    <source>
        <dbReference type="SAM" id="Phobius"/>
    </source>
</evidence>
<keyword evidence="2" id="KW-0812">Transmembrane</keyword>
<dbReference type="EMBL" id="ASPP01020209">
    <property type="protein sequence ID" value="ETO14109.1"/>
    <property type="molecule type" value="Genomic_DNA"/>
</dbReference>
<gene>
    <name evidence="3" type="ORF">RFI_23260</name>
</gene>